<accession>A0A7Y3T7C0</accession>
<protein>
    <submittedName>
        <fullName evidence="2">DUF4376 domain-containing protein</fullName>
    </submittedName>
</protein>
<dbReference type="Proteomes" id="UP000526233">
    <property type="component" value="Unassembled WGS sequence"/>
</dbReference>
<dbReference type="AlphaFoldDB" id="A0A7Y3T7C0"/>
<dbReference type="InterPro" id="IPR025484">
    <property type="entry name" value="DUF4376"/>
</dbReference>
<evidence type="ECO:0000313" key="3">
    <source>
        <dbReference type="Proteomes" id="UP000526233"/>
    </source>
</evidence>
<name>A0A7Y3T7C0_9HYPH</name>
<proteinExistence type="predicted"/>
<sequence>MITSAEYNEHGSIVAVIDGAEMSVPDDMANRHRAMLAEWEAGGNTIEPYSPPPPSAADVDAERDRRIAGGFSFGGVVYQTRGEDRENIAGAATAALAAIMNGAQAGDLRWHGGDTDFVWIAADNSIHTMDAPTMFAFGQAAMEHKQNHIFAARALKDSESIIADYADDQYWPTAITA</sequence>
<comment type="caution">
    <text evidence="2">The sequence shown here is derived from an EMBL/GenBank/DDBJ whole genome shotgun (WGS) entry which is preliminary data.</text>
</comment>
<evidence type="ECO:0000259" key="1">
    <source>
        <dbReference type="Pfam" id="PF14301"/>
    </source>
</evidence>
<dbReference type="EMBL" id="PKQI01000003">
    <property type="protein sequence ID" value="NNV22096.1"/>
    <property type="molecule type" value="Genomic_DNA"/>
</dbReference>
<dbReference type="RefSeq" id="WP_171380107.1">
    <property type="nucleotide sequence ID" value="NZ_PKQI01000003.1"/>
</dbReference>
<reference evidence="2 3" key="1">
    <citation type="submission" date="2018-11" db="EMBL/GenBank/DDBJ databases">
        <title>Genome sequencing and analysis.</title>
        <authorList>
            <person name="Huang Y.-T."/>
        </authorList>
    </citation>
    <scope>NUCLEOTIDE SEQUENCE [LARGE SCALE GENOMIC DNA]</scope>
    <source>
        <strain evidence="2 3">SHIN</strain>
    </source>
</reference>
<dbReference type="Pfam" id="PF14301">
    <property type="entry name" value="DUF4376"/>
    <property type="match status" value="1"/>
</dbReference>
<evidence type="ECO:0000313" key="2">
    <source>
        <dbReference type="EMBL" id="NNV22096.1"/>
    </source>
</evidence>
<feature type="domain" description="DUF4376" evidence="1">
    <location>
        <begin position="57"/>
        <end position="158"/>
    </location>
</feature>
<gene>
    <name evidence="2" type="ORF">EHE22_16900</name>
</gene>
<organism evidence="2 3">
    <name type="scientific">Brucella pseudogrignonensis</name>
    <dbReference type="NCBI Taxonomy" id="419475"/>
    <lineage>
        <taxon>Bacteria</taxon>
        <taxon>Pseudomonadati</taxon>
        <taxon>Pseudomonadota</taxon>
        <taxon>Alphaproteobacteria</taxon>
        <taxon>Hyphomicrobiales</taxon>
        <taxon>Brucellaceae</taxon>
        <taxon>Brucella/Ochrobactrum group</taxon>
        <taxon>Brucella</taxon>
    </lineage>
</organism>